<gene>
    <name evidence="1" type="ORF">phiP43_160</name>
</gene>
<organism evidence="1 2">
    <name type="scientific">Proteus phage phiP4-3</name>
    <dbReference type="NCBI Taxonomy" id="2065203"/>
    <lineage>
        <taxon>Viruses</taxon>
        <taxon>Duplodnaviria</taxon>
        <taxon>Heunggongvirae</taxon>
        <taxon>Uroviricota</taxon>
        <taxon>Caudoviricetes</taxon>
        <taxon>Pantevenvirales</taxon>
        <taxon>Straboviridae</taxon>
        <taxon>Bragavirus</taxon>
        <taxon>Bragavirus p43</taxon>
    </lineage>
</organism>
<dbReference type="EMBL" id="MG696114">
    <property type="protein sequence ID" value="AUM58518.1"/>
    <property type="molecule type" value="Genomic_DNA"/>
</dbReference>
<evidence type="ECO:0000313" key="2">
    <source>
        <dbReference type="Proteomes" id="UP000240538"/>
    </source>
</evidence>
<keyword evidence="2" id="KW-1185">Reference proteome</keyword>
<protein>
    <submittedName>
        <fullName evidence="1">Uncharacterized protein</fullName>
    </submittedName>
</protein>
<accession>A0A2I6PFL3</accession>
<proteinExistence type="predicted"/>
<dbReference type="Proteomes" id="UP000240538">
    <property type="component" value="Segment"/>
</dbReference>
<evidence type="ECO:0000313" key="1">
    <source>
        <dbReference type="EMBL" id="AUM58518.1"/>
    </source>
</evidence>
<reference evidence="1 2" key="1">
    <citation type="submission" date="2017-12" db="EMBL/GenBank/DDBJ databases">
        <title>Complete genome sequence and characterization of bacteriophage phiP4-3 infecting Proteus pennea.</title>
        <authorList>
            <person name="He Y."/>
            <person name="Yang H."/>
        </authorList>
    </citation>
    <scope>NUCLEOTIDE SEQUENCE [LARGE SCALE GENOMIC DNA]</scope>
</reference>
<sequence length="73" mass="8535">MYIAFHITSESSDHYLFCEDVEFTEHGMDVLFDTLKNNSDIPSDINYRESLSLSNEEAKMLRGLMSRLYDADY</sequence>
<name>A0A2I6PFL3_9CAUD</name>